<dbReference type="GO" id="GO:0012505">
    <property type="term" value="C:endomembrane system"/>
    <property type="evidence" value="ECO:0007669"/>
    <property type="project" value="UniProtKB-SubCell"/>
</dbReference>
<dbReference type="Pfam" id="PF02508">
    <property type="entry name" value="Rnf-Nqr"/>
    <property type="match status" value="1"/>
</dbReference>
<protein>
    <submittedName>
        <fullName evidence="8">NADH:ubiquinone reductase (Na(+)-transporting) subunit E</fullName>
    </submittedName>
</protein>
<feature type="transmembrane region" description="Helical" evidence="7">
    <location>
        <begin position="176"/>
        <end position="195"/>
    </location>
</feature>
<dbReference type="PANTHER" id="PTHR30335">
    <property type="entry name" value="INTEGRAL MEMBRANE PROTEIN OF SOXR-REDUCING COMPLEX"/>
    <property type="match status" value="1"/>
</dbReference>
<organism evidence="8 9">
    <name type="scientific">Sedimentibacter hydroxybenzoicus DSM 7310</name>
    <dbReference type="NCBI Taxonomy" id="1123245"/>
    <lineage>
        <taxon>Bacteria</taxon>
        <taxon>Bacillati</taxon>
        <taxon>Bacillota</taxon>
        <taxon>Tissierellia</taxon>
        <taxon>Sedimentibacter</taxon>
    </lineage>
</organism>
<keyword evidence="3 7" id="KW-0812">Transmembrane</keyword>
<feature type="transmembrane region" description="Helical" evidence="7">
    <location>
        <begin position="6"/>
        <end position="33"/>
    </location>
</feature>
<comment type="caution">
    <text evidence="8">The sequence shown here is derived from an EMBL/GenBank/DDBJ whole genome shotgun (WGS) entry which is preliminary data.</text>
</comment>
<keyword evidence="2" id="KW-0813">Transport</keyword>
<evidence type="ECO:0000313" key="9">
    <source>
        <dbReference type="Proteomes" id="UP000611629"/>
    </source>
</evidence>
<keyword evidence="5 7" id="KW-1133">Transmembrane helix</keyword>
<dbReference type="PANTHER" id="PTHR30335:SF1">
    <property type="entry name" value="NA(+)-TRANSLOCATING NADH-QUINONE REDUCTASE SUBUNIT E"/>
    <property type="match status" value="1"/>
</dbReference>
<gene>
    <name evidence="8" type="ORF">HZF24_04155</name>
</gene>
<evidence type="ECO:0000256" key="4">
    <source>
        <dbReference type="ARBA" id="ARBA00022967"/>
    </source>
</evidence>
<evidence type="ECO:0000256" key="2">
    <source>
        <dbReference type="ARBA" id="ARBA00022448"/>
    </source>
</evidence>
<keyword evidence="9" id="KW-1185">Reference proteome</keyword>
<dbReference type="GO" id="GO:0005886">
    <property type="term" value="C:plasma membrane"/>
    <property type="evidence" value="ECO:0007669"/>
    <property type="project" value="TreeGrafter"/>
</dbReference>
<evidence type="ECO:0000256" key="5">
    <source>
        <dbReference type="ARBA" id="ARBA00022989"/>
    </source>
</evidence>
<evidence type="ECO:0000256" key="3">
    <source>
        <dbReference type="ARBA" id="ARBA00022692"/>
    </source>
</evidence>
<comment type="subcellular location">
    <subcellularLocation>
        <location evidence="1">Endomembrane system</location>
        <topology evidence="1">Multi-pass membrane protein</topology>
    </subcellularLocation>
</comment>
<dbReference type="AlphaFoldDB" id="A0A974GVF5"/>
<proteinExistence type="predicted"/>
<dbReference type="RefSeq" id="WP_179237007.1">
    <property type="nucleotide sequence ID" value="NZ_JACBNQ010000002.1"/>
</dbReference>
<dbReference type="Proteomes" id="UP000611629">
    <property type="component" value="Unassembled WGS sequence"/>
</dbReference>
<evidence type="ECO:0000256" key="1">
    <source>
        <dbReference type="ARBA" id="ARBA00004127"/>
    </source>
</evidence>
<keyword evidence="6 7" id="KW-0472">Membrane</keyword>
<accession>A0A974GVF5</accession>
<keyword evidence="4" id="KW-1278">Translocase</keyword>
<evidence type="ECO:0000256" key="6">
    <source>
        <dbReference type="ARBA" id="ARBA00023136"/>
    </source>
</evidence>
<dbReference type="PIRSF" id="PIRSF006102">
    <property type="entry name" value="NQR_DE"/>
    <property type="match status" value="1"/>
</dbReference>
<feature type="transmembrane region" description="Helical" evidence="7">
    <location>
        <begin position="73"/>
        <end position="94"/>
    </location>
</feature>
<reference evidence="8" key="1">
    <citation type="submission" date="2020-07" db="EMBL/GenBank/DDBJ databases">
        <title>Genomic analysis of a strain of Sedimentibacter Hydroxybenzoicus DSM7310.</title>
        <authorList>
            <person name="Ma S."/>
        </authorList>
    </citation>
    <scope>NUCLEOTIDE SEQUENCE</scope>
    <source>
        <strain evidence="8">DSM 7310</strain>
    </source>
</reference>
<dbReference type="InterPro" id="IPR003667">
    <property type="entry name" value="NqrDE/RnfAE"/>
</dbReference>
<sequence>MIEVNPIIIIFAAIFTSNMIFSNFLGMCSFIAVSKEIPTAIGLGISVTMVMTVTTILNYIIYWTVLVRFNLEYLMFIIFILIIAAFVQLLEMVLERYLPTLYYSLGIFLPLITVNCAILGISLFMVTRQYNFMQTLGYAVGSGIGWLLAITAMAGIRSRLNEKSIPEGLRGTPITLIITGIMALAFVGFSGMVQIQ</sequence>
<feature type="transmembrane region" description="Helical" evidence="7">
    <location>
        <begin position="101"/>
        <end position="124"/>
    </location>
</feature>
<dbReference type="InterPro" id="IPR050133">
    <property type="entry name" value="NqrDE/RnfAE_oxidrdctase"/>
</dbReference>
<dbReference type="EMBL" id="JACBNQ010000002">
    <property type="protein sequence ID" value="NYB73327.1"/>
    <property type="molecule type" value="Genomic_DNA"/>
</dbReference>
<feature type="transmembrane region" description="Helical" evidence="7">
    <location>
        <begin position="40"/>
        <end position="61"/>
    </location>
</feature>
<evidence type="ECO:0000313" key="8">
    <source>
        <dbReference type="EMBL" id="NYB73327.1"/>
    </source>
</evidence>
<evidence type="ECO:0000256" key="7">
    <source>
        <dbReference type="SAM" id="Phobius"/>
    </source>
</evidence>
<feature type="transmembrane region" description="Helical" evidence="7">
    <location>
        <begin position="136"/>
        <end position="156"/>
    </location>
</feature>
<name>A0A974GVF5_SEDHY</name>